<feature type="compositionally biased region" description="Basic and acidic residues" evidence="3">
    <location>
        <begin position="550"/>
        <end position="584"/>
    </location>
</feature>
<dbReference type="Proteomes" id="UP000253426">
    <property type="component" value="Unassembled WGS sequence"/>
</dbReference>
<dbReference type="InterPro" id="IPR044159">
    <property type="entry name" value="IQM"/>
</dbReference>
<feature type="compositionally biased region" description="Basic and acidic residues" evidence="3">
    <location>
        <begin position="527"/>
        <end position="537"/>
    </location>
</feature>
<reference evidence="4 5" key="1">
    <citation type="submission" date="2018-06" db="EMBL/GenBank/DDBJ databases">
        <title>Genomic Encyclopedia of Type Strains, Phase IV (KMG-IV): sequencing the most valuable type-strain genomes for metagenomic binning, comparative biology and taxonomic classification.</title>
        <authorList>
            <person name="Goeker M."/>
        </authorList>
    </citation>
    <scope>NUCLEOTIDE SEQUENCE [LARGE SCALE GENOMIC DNA]</scope>
    <source>
        <strain evidence="4 5">DSM 25532</strain>
    </source>
</reference>
<feature type="compositionally biased region" description="Basic and acidic residues" evidence="3">
    <location>
        <begin position="1"/>
        <end position="10"/>
    </location>
</feature>
<gene>
    <name evidence="4" type="ORF">DES53_1247</name>
</gene>
<dbReference type="GO" id="GO:0005737">
    <property type="term" value="C:cytoplasm"/>
    <property type="evidence" value="ECO:0007669"/>
    <property type="project" value="UniProtKB-SubCell"/>
</dbReference>
<evidence type="ECO:0000256" key="1">
    <source>
        <dbReference type="ARBA" id="ARBA00004496"/>
    </source>
</evidence>
<evidence type="ECO:0000313" key="5">
    <source>
        <dbReference type="Proteomes" id="UP000253426"/>
    </source>
</evidence>
<feature type="region of interest" description="Disordered" evidence="3">
    <location>
        <begin position="521"/>
        <end position="601"/>
    </location>
</feature>
<keyword evidence="5" id="KW-1185">Reference proteome</keyword>
<feature type="region of interest" description="Disordered" evidence="3">
    <location>
        <begin position="287"/>
        <end position="307"/>
    </location>
</feature>
<feature type="compositionally biased region" description="Basic and acidic residues" evidence="3">
    <location>
        <begin position="18"/>
        <end position="31"/>
    </location>
</feature>
<dbReference type="AlphaFoldDB" id="A0A366H0F7"/>
<dbReference type="PANTHER" id="PTHR31250">
    <property type="entry name" value="IQ DOMAIN-CONTAINING PROTEIN IQM3"/>
    <property type="match status" value="1"/>
</dbReference>
<name>A0A366H0F7_9BACT</name>
<evidence type="ECO:0000313" key="4">
    <source>
        <dbReference type="EMBL" id="RBP35207.1"/>
    </source>
</evidence>
<organism evidence="4 5">
    <name type="scientific">Roseimicrobium gellanilyticum</name>
    <dbReference type="NCBI Taxonomy" id="748857"/>
    <lineage>
        <taxon>Bacteria</taxon>
        <taxon>Pseudomonadati</taxon>
        <taxon>Verrucomicrobiota</taxon>
        <taxon>Verrucomicrobiia</taxon>
        <taxon>Verrucomicrobiales</taxon>
        <taxon>Verrucomicrobiaceae</taxon>
        <taxon>Roseimicrobium</taxon>
    </lineage>
</organism>
<keyword evidence="2" id="KW-0963">Cytoplasm</keyword>
<feature type="region of interest" description="Disordered" evidence="3">
    <location>
        <begin position="79"/>
        <end position="202"/>
    </location>
</feature>
<comment type="subcellular location">
    <subcellularLocation>
        <location evidence="1">Cytoplasm</location>
    </subcellularLocation>
</comment>
<dbReference type="OrthoDB" id="1332052at2"/>
<feature type="region of interest" description="Disordered" evidence="3">
    <location>
        <begin position="1"/>
        <end position="31"/>
    </location>
</feature>
<accession>A0A366H0F7</accession>
<feature type="compositionally biased region" description="Polar residues" evidence="3">
    <location>
        <begin position="113"/>
        <end position="136"/>
    </location>
</feature>
<dbReference type="PANTHER" id="PTHR31250:SF27">
    <property type="entry name" value="IQ DOMAIN-CONTAINING PROTEIN IQM5"/>
    <property type="match status" value="1"/>
</dbReference>
<evidence type="ECO:0000256" key="3">
    <source>
        <dbReference type="SAM" id="MobiDB-lite"/>
    </source>
</evidence>
<dbReference type="RefSeq" id="WP_113962416.1">
    <property type="nucleotide sequence ID" value="NZ_QNRR01000024.1"/>
</dbReference>
<dbReference type="EMBL" id="QNRR01000024">
    <property type="protein sequence ID" value="RBP35207.1"/>
    <property type="molecule type" value="Genomic_DNA"/>
</dbReference>
<proteinExistence type="predicted"/>
<protein>
    <submittedName>
        <fullName evidence="4">Uncharacterized protein</fullName>
    </submittedName>
</protein>
<comment type="caution">
    <text evidence="4">The sequence shown here is derived from an EMBL/GenBank/DDBJ whole genome shotgun (WGS) entry which is preliminary data.</text>
</comment>
<sequence length="601" mass="66570">MAGSSKEPKSRATGHTTPEAEKEKLTRENDKLSARLAAVEEKMGRITRTPTLGDKFKAAVLPKKHDPLAKLAMEREQLIQSLRTNREQQEAVASKLNPPPKVRFAEEPETLGPKNTVSGPSLTPSQSPTTNVTPPLSQEEDPLRHDVSNGYQVDTRVRSFNLPQEESPLRQDVSDGYQVDNRTRSFTPSQKVDGPLKGDVSKGYVDADVNVSSGTTSVSQNNALRGDVSGETLRAPFTSTKGYIDISGEPIEEDDLQPDVVQTSIEDPYAETNEEARLIAVSEQESLQTGVGDVAQEEGQVIGTKKPEGATFKMKSLEKQYLEKEKNAPSTTVKIDGKEVTVREKEWLFEVANEKRRQDGMPEITEEEWDKNLAHRQATTQYFNDEQRSKHEVNVKGGKLQQGSGKMKHGSHVFVMNGEGQIYAKQDISSAMDQRGRKAHVHHSSFLAGEDVAGAGELEVRRDGTLKGVTDRSGHYKPGEEQTKQALETLEHQGVSMDNVKFTMDRGEEKTTGMAKEFLQGQVTPEEQQHRQERIDSGKSVSDVSGAMEKTFKERHNVVDEVRKKGESVRDSLRKTDNAAKNETRLQQGMGKVVTTPKKGV</sequence>
<evidence type="ECO:0000256" key="2">
    <source>
        <dbReference type="ARBA" id="ARBA00022490"/>
    </source>
</evidence>